<dbReference type="PANTHER" id="PTHR46082">
    <property type="entry name" value="ATP/GTP-BINDING PROTEIN-RELATED"/>
    <property type="match status" value="1"/>
</dbReference>
<proteinExistence type="predicted"/>
<dbReference type="RefSeq" id="WP_090930964.1">
    <property type="nucleotide sequence ID" value="NZ_FNDJ01000004.1"/>
</dbReference>
<dbReference type="SMART" id="SM00028">
    <property type="entry name" value="TPR"/>
    <property type="match status" value="4"/>
</dbReference>
<dbReference type="EMBL" id="FNDJ01000004">
    <property type="protein sequence ID" value="SDI19347.1"/>
    <property type="molecule type" value="Genomic_DNA"/>
</dbReference>
<dbReference type="Pfam" id="PF13374">
    <property type="entry name" value="TPR_10"/>
    <property type="match status" value="4"/>
</dbReference>
<dbReference type="InterPro" id="IPR053137">
    <property type="entry name" value="NLR-like"/>
</dbReference>
<accession>A0A1G8IKP1</accession>
<protein>
    <submittedName>
        <fullName evidence="1">Flp pilus assembly protein TadD, contains TPR repeats</fullName>
    </submittedName>
</protein>
<dbReference type="AlphaFoldDB" id="A0A1G8IKP1"/>
<dbReference type="InterPro" id="IPR019734">
    <property type="entry name" value="TPR_rpt"/>
</dbReference>
<dbReference type="Proteomes" id="UP000199202">
    <property type="component" value="Unassembled WGS sequence"/>
</dbReference>
<keyword evidence="2" id="KW-1185">Reference proteome</keyword>
<dbReference type="InterPro" id="IPR027417">
    <property type="entry name" value="P-loop_NTPase"/>
</dbReference>
<evidence type="ECO:0000313" key="1">
    <source>
        <dbReference type="EMBL" id="SDI19347.1"/>
    </source>
</evidence>
<dbReference type="Gene3D" id="1.25.40.10">
    <property type="entry name" value="Tetratricopeptide repeat domain"/>
    <property type="match status" value="2"/>
</dbReference>
<name>A0A1G8IKP1_9ACTN</name>
<gene>
    <name evidence="1" type="ORF">SAMN05421869_104518</name>
</gene>
<dbReference type="OrthoDB" id="4532668at2"/>
<dbReference type="Pfam" id="PF13424">
    <property type="entry name" value="TPR_12"/>
    <property type="match status" value="2"/>
</dbReference>
<sequence length="689" mass="75216">MKVHQARDPLALGVHPGVLAESGGVPSYVPRDVDPQVCRHLLAGGFVLLAGDPAAGKTRTAYEGMRAALPGHDLFAPEPDLGKDAMAALVDRMVELPAAVLWLDDLDRFLLSGTVTSAQLVRLLDGPGHLAVIATIRQVAEERLIESAQGRDDVRGLAGHAAHVLTEAQRIPLPRLFSAAELERAVHVPDGRVADALKESGTYGIAEFLSAGPELREEYEHGRLSGHPRGVALVSAALDCRRAGYLSPLPMDLLEDLHDVQGAQPESLEEAWSWATLPRSTAAMLRPVPAGGAVEVSEYLADLHRPPQDAPVPDRAIATMLEYAAMNDALALADRLRAQGRHESAAHAYRHAIVLASAEHGDTHQDTLAIRDALAGTLRTLGRLAEAEAERRELLDIRRRQLGETHPHTLASRNNLALVLRELGRLEEAEAEHRTVLEFCKLTLGDDHPDTLTSRDNLASVVGERGRLEEAQAEHRAVLEARRVLLGDTHPHTLATRNNLALVLRALGHLTYAEAEYRAVLQARRRLFGEEHPDTLASRNNLARTHSELGWQAGAEAEHRSVLETRRRVLGEEHPDTLASWGNLAQLLGDMGRLEEAQVEHRAVLQVRRRVLGDEHPHTLINQSNLALVLHGLGRLEEAEAKHRAVLEARRRILGDEHPSTSASRGNLALTLRALGNLDEAESLELYAP</sequence>
<evidence type="ECO:0000313" key="2">
    <source>
        <dbReference type="Proteomes" id="UP000199202"/>
    </source>
</evidence>
<dbReference type="InterPro" id="IPR011990">
    <property type="entry name" value="TPR-like_helical_dom_sf"/>
</dbReference>
<dbReference type="SUPFAM" id="SSF52540">
    <property type="entry name" value="P-loop containing nucleoside triphosphate hydrolases"/>
    <property type="match status" value="1"/>
</dbReference>
<reference evidence="1 2" key="1">
    <citation type="submission" date="2016-10" db="EMBL/GenBank/DDBJ databases">
        <authorList>
            <person name="de Groot N.N."/>
        </authorList>
    </citation>
    <scope>NUCLEOTIDE SEQUENCE [LARGE SCALE GENOMIC DNA]</scope>
    <source>
        <strain evidence="1 2">CGMCC 4.6533</strain>
    </source>
</reference>
<dbReference type="SUPFAM" id="SSF48452">
    <property type="entry name" value="TPR-like"/>
    <property type="match status" value="3"/>
</dbReference>
<dbReference type="STRING" id="633440.SAMN05421869_104518"/>
<organism evidence="1 2">
    <name type="scientific">Nonomuraea jiangxiensis</name>
    <dbReference type="NCBI Taxonomy" id="633440"/>
    <lineage>
        <taxon>Bacteria</taxon>
        <taxon>Bacillati</taxon>
        <taxon>Actinomycetota</taxon>
        <taxon>Actinomycetes</taxon>
        <taxon>Streptosporangiales</taxon>
        <taxon>Streptosporangiaceae</taxon>
        <taxon>Nonomuraea</taxon>
    </lineage>
</organism>
<dbReference type="PANTHER" id="PTHR46082:SF6">
    <property type="entry name" value="AAA+ ATPASE DOMAIN-CONTAINING PROTEIN-RELATED"/>
    <property type="match status" value="1"/>
</dbReference>